<dbReference type="EMBL" id="SIJK02000001">
    <property type="protein sequence ID" value="MBP1464332.1"/>
    <property type="molecule type" value="Genomic_DNA"/>
</dbReference>
<feature type="binding site" evidence="11">
    <location>
        <position position="124"/>
    </location>
    <ligand>
        <name>ATP</name>
        <dbReference type="ChEBI" id="CHEBI:30616"/>
    </ligand>
</feature>
<feature type="binding site" evidence="11">
    <location>
        <position position="142"/>
    </location>
    <ligand>
        <name>substrate</name>
    </ligand>
</feature>
<evidence type="ECO:0000256" key="10">
    <source>
        <dbReference type="ARBA" id="ARBA00048567"/>
    </source>
</evidence>
<keyword evidence="11" id="KW-0963">Cytoplasm</keyword>
<comment type="function">
    <text evidence="11">Catalyzes the specific phosphorylation of the 3-hydroxyl group of shikimic acid using ATP as a cosubstrate.</text>
</comment>
<dbReference type="InterPro" id="IPR000623">
    <property type="entry name" value="Shikimate_kinase/TSH1"/>
</dbReference>
<feature type="binding site" evidence="11">
    <location>
        <position position="85"/>
    </location>
    <ligand>
        <name>substrate</name>
    </ligand>
</feature>
<evidence type="ECO:0000256" key="8">
    <source>
        <dbReference type="ARBA" id="ARBA00022840"/>
    </source>
</evidence>
<comment type="similarity">
    <text evidence="2 11">Belongs to the shikimate kinase family.</text>
</comment>
<dbReference type="CDD" id="cd00464">
    <property type="entry name" value="SK"/>
    <property type="match status" value="1"/>
</dbReference>
<keyword evidence="7 11" id="KW-0418">Kinase</keyword>
<comment type="pathway">
    <text evidence="1 11">Metabolic intermediate biosynthesis; chorismate biosynthesis; chorismate from D-erythrose 4-phosphate and phosphoenolpyruvate: step 5/7.</text>
</comment>
<name>A0ABS4D4I8_9CHLR</name>
<evidence type="ECO:0000256" key="4">
    <source>
        <dbReference type="ARBA" id="ARBA00022605"/>
    </source>
</evidence>
<dbReference type="PRINTS" id="PR01100">
    <property type="entry name" value="SHIKIMTKNASE"/>
</dbReference>
<dbReference type="InterPro" id="IPR027417">
    <property type="entry name" value="P-loop_NTPase"/>
</dbReference>
<evidence type="ECO:0000256" key="11">
    <source>
        <dbReference type="HAMAP-Rule" id="MF_00109"/>
    </source>
</evidence>
<comment type="catalytic activity">
    <reaction evidence="10 11">
        <text>shikimate + ATP = 3-phosphoshikimate + ADP + H(+)</text>
        <dbReference type="Rhea" id="RHEA:13121"/>
        <dbReference type="ChEBI" id="CHEBI:15378"/>
        <dbReference type="ChEBI" id="CHEBI:30616"/>
        <dbReference type="ChEBI" id="CHEBI:36208"/>
        <dbReference type="ChEBI" id="CHEBI:145989"/>
        <dbReference type="ChEBI" id="CHEBI:456216"/>
        <dbReference type="EC" id="2.7.1.71"/>
    </reaction>
</comment>
<keyword evidence="4 11" id="KW-0028">Amino-acid biosynthesis</keyword>
<evidence type="ECO:0000313" key="13">
    <source>
        <dbReference type="Proteomes" id="UP001193081"/>
    </source>
</evidence>
<evidence type="ECO:0000256" key="5">
    <source>
        <dbReference type="ARBA" id="ARBA00022679"/>
    </source>
</evidence>
<dbReference type="PANTHER" id="PTHR21087:SF16">
    <property type="entry name" value="SHIKIMATE KINASE 1, CHLOROPLASTIC"/>
    <property type="match status" value="1"/>
</dbReference>
<evidence type="ECO:0000256" key="7">
    <source>
        <dbReference type="ARBA" id="ARBA00022777"/>
    </source>
</evidence>
<dbReference type="Pfam" id="PF01202">
    <property type="entry name" value="SKI"/>
    <property type="match status" value="1"/>
</dbReference>
<evidence type="ECO:0000313" key="12">
    <source>
        <dbReference type="EMBL" id="MBP1464332.1"/>
    </source>
</evidence>
<feature type="binding site" evidence="11">
    <location>
        <position position="63"/>
    </location>
    <ligand>
        <name>substrate</name>
    </ligand>
</feature>
<feature type="binding site" evidence="11">
    <location>
        <begin position="17"/>
        <end position="22"/>
    </location>
    <ligand>
        <name>ATP</name>
        <dbReference type="ChEBI" id="CHEBI:30616"/>
    </ligand>
</feature>
<comment type="cofactor">
    <cofactor evidence="11">
        <name>Mg(2+)</name>
        <dbReference type="ChEBI" id="CHEBI:18420"/>
    </cofactor>
    <text evidence="11">Binds 1 Mg(2+) ion per subunit.</text>
</comment>
<dbReference type="GO" id="GO:0016301">
    <property type="term" value="F:kinase activity"/>
    <property type="evidence" value="ECO:0007669"/>
    <property type="project" value="UniProtKB-KW"/>
</dbReference>
<keyword evidence="11" id="KW-0479">Metal-binding</keyword>
<dbReference type="EC" id="2.7.1.71" evidence="3 11"/>
<evidence type="ECO:0000256" key="9">
    <source>
        <dbReference type="ARBA" id="ARBA00023141"/>
    </source>
</evidence>
<proteinExistence type="inferred from homology"/>
<gene>
    <name evidence="11" type="primary">aroK</name>
    <name evidence="12" type="ORF">EYB53_001295</name>
</gene>
<evidence type="ECO:0000256" key="6">
    <source>
        <dbReference type="ARBA" id="ARBA00022741"/>
    </source>
</evidence>
<comment type="caution">
    <text evidence="11">Lacks conserved residue(s) required for the propagation of feature annotation.</text>
</comment>
<sequence length="182" mass="18993">MTQGAAECPVVLVGLSGAGKSTVGPVLAARLGRPLCDTDALVAHAAGMPVPTIFATHGEATFREREAQALAEALAGELAVVATGGGIVLRPANRQLLREHAFVVWLDAPDGLLLARLRTDAEQRPLLGDEAATRLAAMRAARAPWYAEVAHVTVETSGLTPETIADQIVAAYTDALVRGRRS</sequence>
<feature type="binding site" evidence="11">
    <location>
        <position position="39"/>
    </location>
    <ligand>
        <name>substrate</name>
    </ligand>
</feature>
<keyword evidence="5 11" id="KW-0808">Transferase</keyword>
<dbReference type="RefSeq" id="WP_135475906.1">
    <property type="nucleotide sequence ID" value="NZ_SIJK02000001.1"/>
</dbReference>
<keyword evidence="13" id="KW-1185">Reference proteome</keyword>
<feature type="binding site" evidence="11">
    <location>
        <position position="21"/>
    </location>
    <ligand>
        <name>Mg(2+)</name>
        <dbReference type="ChEBI" id="CHEBI:18420"/>
    </ligand>
</feature>
<reference evidence="12 13" key="1">
    <citation type="submission" date="2021-03" db="EMBL/GenBank/DDBJ databases">
        <authorList>
            <person name="Grouzdev D.S."/>
        </authorList>
    </citation>
    <scope>NUCLEOTIDE SEQUENCE [LARGE SCALE GENOMIC DNA]</scope>
    <source>
        <strain evidence="12 13">M50-1</strain>
    </source>
</reference>
<dbReference type="PANTHER" id="PTHR21087">
    <property type="entry name" value="SHIKIMATE KINASE"/>
    <property type="match status" value="1"/>
</dbReference>
<evidence type="ECO:0000256" key="1">
    <source>
        <dbReference type="ARBA" id="ARBA00004842"/>
    </source>
</evidence>
<keyword evidence="11" id="KW-0460">Magnesium</keyword>
<comment type="subcellular location">
    <subcellularLocation>
        <location evidence="11">Cytoplasm</location>
    </subcellularLocation>
</comment>
<comment type="caution">
    <text evidence="12">The sequence shown here is derived from an EMBL/GenBank/DDBJ whole genome shotgun (WGS) entry which is preliminary data.</text>
</comment>
<organism evidence="12 13">
    <name type="scientific">Candidatus Chloroploca mongolica</name>
    <dbReference type="NCBI Taxonomy" id="2528176"/>
    <lineage>
        <taxon>Bacteria</taxon>
        <taxon>Bacillati</taxon>
        <taxon>Chloroflexota</taxon>
        <taxon>Chloroflexia</taxon>
        <taxon>Chloroflexales</taxon>
        <taxon>Chloroflexineae</taxon>
        <taxon>Oscillochloridaceae</taxon>
        <taxon>Candidatus Chloroploca</taxon>
    </lineage>
</organism>
<evidence type="ECO:0000256" key="3">
    <source>
        <dbReference type="ARBA" id="ARBA00012154"/>
    </source>
</evidence>
<dbReference type="HAMAP" id="MF_00109">
    <property type="entry name" value="Shikimate_kinase"/>
    <property type="match status" value="1"/>
</dbReference>
<keyword evidence="8 11" id="KW-0067">ATP-binding</keyword>
<comment type="subunit">
    <text evidence="11">Monomer.</text>
</comment>
<keyword evidence="6 11" id="KW-0547">Nucleotide-binding</keyword>
<dbReference type="SUPFAM" id="SSF52540">
    <property type="entry name" value="P-loop containing nucleoside triphosphate hydrolases"/>
    <property type="match status" value="1"/>
</dbReference>
<dbReference type="Gene3D" id="3.40.50.300">
    <property type="entry name" value="P-loop containing nucleotide triphosphate hydrolases"/>
    <property type="match status" value="1"/>
</dbReference>
<dbReference type="InterPro" id="IPR031322">
    <property type="entry name" value="Shikimate/glucono_kinase"/>
</dbReference>
<dbReference type="InterPro" id="IPR023000">
    <property type="entry name" value="Shikimate_kinase_CS"/>
</dbReference>
<dbReference type="Proteomes" id="UP001193081">
    <property type="component" value="Unassembled WGS sequence"/>
</dbReference>
<dbReference type="PROSITE" id="PS01128">
    <property type="entry name" value="SHIKIMATE_KINASE"/>
    <property type="match status" value="1"/>
</dbReference>
<keyword evidence="9 11" id="KW-0057">Aromatic amino acid biosynthesis</keyword>
<evidence type="ECO:0000256" key="2">
    <source>
        <dbReference type="ARBA" id="ARBA00006997"/>
    </source>
</evidence>
<protein>
    <recommendedName>
        <fullName evidence="3 11">Shikimate kinase</fullName>
        <shortName evidence="11">SK</shortName>
        <ecNumber evidence="3 11">2.7.1.71</ecNumber>
    </recommendedName>
</protein>
<accession>A0ABS4D4I8</accession>